<evidence type="ECO:0000256" key="1">
    <source>
        <dbReference type="ARBA" id="ARBA00010394"/>
    </source>
</evidence>
<keyword evidence="3" id="KW-0677">Repeat</keyword>
<dbReference type="PROSITE" id="PS50176">
    <property type="entry name" value="ARM_REPEAT"/>
    <property type="match status" value="3"/>
</dbReference>
<dbReference type="PIRSF" id="PIRSF005673">
    <property type="entry name" value="Importin_alpha"/>
    <property type="match status" value="1"/>
</dbReference>
<dbReference type="Pfam" id="PF16186">
    <property type="entry name" value="Arm_3"/>
    <property type="match status" value="1"/>
</dbReference>
<reference evidence="8 9" key="1">
    <citation type="submission" date="2008-07" db="EMBL/GenBank/DDBJ databases">
        <authorList>
            <person name="El-Sayed N."/>
            <person name="Caler E."/>
            <person name="Inman J."/>
            <person name="Amedeo P."/>
            <person name="Hass B."/>
            <person name="Wortman J."/>
        </authorList>
    </citation>
    <scope>NUCLEOTIDE SEQUENCE [LARGE SCALE GENOMIC DNA]</scope>
    <source>
        <strain evidence="9">ATCC 50983 / TXsc</strain>
    </source>
</reference>
<dbReference type="GeneID" id="9036962"/>
<evidence type="ECO:0000256" key="6">
    <source>
        <dbReference type="PROSITE-ProRule" id="PRU00259"/>
    </source>
</evidence>
<evidence type="ECO:0000256" key="2">
    <source>
        <dbReference type="ARBA" id="ARBA00022448"/>
    </source>
</evidence>
<feature type="region of interest" description="Disordered" evidence="7">
    <location>
        <begin position="1"/>
        <end position="23"/>
    </location>
</feature>
<comment type="similarity">
    <text evidence="1 5">Belongs to the importin alpha family.</text>
</comment>
<organism evidence="9">
    <name type="scientific">Perkinsus marinus (strain ATCC 50983 / TXsc)</name>
    <dbReference type="NCBI Taxonomy" id="423536"/>
    <lineage>
        <taxon>Eukaryota</taxon>
        <taxon>Sar</taxon>
        <taxon>Alveolata</taxon>
        <taxon>Perkinsozoa</taxon>
        <taxon>Perkinsea</taxon>
        <taxon>Perkinsida</taxon>
        <taxon>Perkinsidae</taxon>
        <taxon>Perkinsus</taxon>
    </lineage>
</organism>
<dbReference type="GO" id="GO:0061608">
    <property type="term" value="F:nuclear import signal receptor activity"/>
    <property type="evidence" value="ECO:0007669"/>
    <property type="project" value="InterPro"/>
</dbReference>
<evidence type="ECO:0000256" key="4">
    <source>
        <dbReference type="ARBA" id="ARBA00022927"/>
    </source>
</evidence>
<feature type="repeat" description="ARM" evidence="6">
    <location>
        <begin position="67"/>
        <end position="110"/>
    </location>
</feature>
<dbReference type="InterPro" id="IPR000225">
    <property type="entry name" value="Armadillo"/>
</dbReference>
<protein>
    <recommendedName>
        <fullName evidence="5">Importin subunit alpha</fullName>
    </recommendedName>
</protein>
<dbReference type="EMBL" id="GG686998">
    <property type="protein sequence ID" value="EEQ97680.1"/>
    <property type="molecule type" value="Genomic_DNA"/>
</dbReference>
<dbReference type="RefSeq" id="XP_002764963.1">
    <property type="nucleotide sequence ID" value="XM_002764917.1"/>
</dbReference>
<keyword evidence="9" id="KW-1185">Reference proteome</keyword>
<dbReference type="PANTHER" id="PTHR23316">
    <property type="entry name" value="IMPORTIN ALPHA"/>
    <property type="match status" value="1"/>
</dbReference>
<keyword evidence="4 5" id="KW-0653">Protein transport</keyword>
<dbReference type="InterPro" id="IPR011989">
    <property type="entry name" value="ARM-like"/>
</dbReference>
<evidence type="ECO:0000256" key="3">
    <source>
        <dbReference type="ARBA" id="ARBA00022737"/>
    </source>
</evidence>
<dbReference type="InterPro" id="IPR032413">
    <property type="entry name" value="Arm_3"/>
</dbReference>
<sequence length="487" mass="52298">MDDDIDGSKATPMGGNNNSTLSKDDIPSLVAQLESTDPATALEALVSFRKMLSKEDNPPIAGVIAAGVLPRFKQLLDNPSISKMQFEAAWALTNVASGNSEQTRAVIELGAVDSFRELLSSDDTDLQEQSIWALANIAGDGAVVRDACLERGVLPPLLAVIRGGKNINIVRLGTWAVSNFCRGKPVPSLDRIVGALPTLAMVIGLEDVEALADALWAISYICDGPTERIEAVLQSGMIPRMVQLLAHNSTQVHTPALRAVGNIATGSPHQTGAVVDAGVLPALLKLITSPRKTVRKEVVWTVSNICADQQTQIQKVIDSGILGPIVEILGGGADYDVRKEAVWTVCNLCSGGSPEQIKYVVDKYPTMATLSSILDIKDSKMVQVALEAFEGILRTGAYEGDKRESSTNIYIQALEECGALSKIEDLQQDESEDIYIRAVRILENYCEVEENENDAVGGNNNQQQQQQQVLVDGLGGVGSQHPTFVFH</sequence>
<gene>
    <name evidence="8" type="ORF">Pmar_PMAR009638</name>
</gene>
<dbReference type="Pfam" id="PF00514">
    <property type="entry name" value="Arm"/>
    <property type="match status" value="5"/>
</dbReference>
<dbReference type="InterPro" id="IPR016024">
    <property type="entry name" value="ARM-type_fold"/>
</dbReference>
<dbReference type="GO" id="GO:0005737">
    <property type="term" value="C:cytoplasm"/>
    <property type="evidence" value="ECO:0007669"/>
    <property type="project" value="InterPro"/>
</dbReference>
<dbReference type="InParanoid" id="C5M022"/>
<dbReference type="SMART" id="SM00185">
    <property type="entry name" value="ARM"/>
    <property type="match status" value="9"/>
</dbReference>
<name>C5M022_PERM5</name>
<evidence type="ECO:0000256" key="7">
    <source>
        <dbReference type="SAM" id="MobiDB-lite"/>
    </source>
</evidence>
<feature type="repeat" description="ARM" evidence="6">
    <location>
        <begin position="236"/>
        <end position="278"/>
    </location>
</feature>
<feature type="repeat" description="ARM" evidence="6">
    <location>
        <begin position="278"/>
        <end position="320"/>
    </location>
</feature>
<proteinExistence type="inferred from homology"/>
<dbReference type="GO" id="GO:0006606">
    <property type="term" value="P:protein import into nucleus"/>
    <property type="evidence" value="ECO:0007669"/>
    <property type="project" value="InterPro"/>
</dbReference>
<dbReference type="OrthoDB" id="29145at2759"/>
<accession>C5M022</accession>
<dbReference type="SUPFAM" id="SSF48371">
    <property type="entry name" value="ARM repeat"/>
    <property type="match status" value="1"/>
</dbReference>
<evidence type="ECO:0000256" key="5">
    <source>
        <dbReference type="PIRNR" id="PIRNR005673"/>
    </source>
</evidence>
<dbReference type="OMA" id="HENESMH"/>
<evidence type="ECO:0000313" key="9">
    <source>
        <dbReference type="Proteomes" id="UP000007800"/>
    </source>
</evidence>
<dbReference type="AlphaFoldDB" id="C5M022"/>
<evidence type="ECO:0000313" key="8">
    <source>
        <dbReference type="EMBL" id="EEQ97680.1"/>
    </source>
</evidence>
<dbReference type="Proteomes" id="UP000007800">
    <property type="component" value="Unassembled WGS sequence"/>
</dbReference>
<dbReference type="Gene3D" id="1.25.10.10">
    <property type="entry name" value="Leucine-rich Repeat Variant"/>
    <property type="match status" value="1"/>
</dbReference>
<keyword evidence="2 5" id="KW-0813">Transport</keyword>
<dbReference type="InterPro" id="IPR024931">
    <property type="entry name" value="Importin_alpha"/>
</dbReference>